<accession>A0A4T0WIH3</accession>
<dbReference type="AlphaFoldDB" id="A0A4T0WIH3"/>
<feature type="transmembrane region" description="Helical" evidence="1">
    <location>
        <begin position="6"/>
        <end position="29"/>
    </location>
</feature>
<dbReference type="OrthoDB" id="4826387at2759"/>
<keyword evidence="1" id="KW-0812">Transmembrane</keyword>
<gene>
    <name evidence="2" type="ORF">CH35J_000318</name>
</gene>
<evidence type="ECO:0000313" key="3">
    <source>
        <dbReference type="Proteomes" id="UP000305883"/>
    </source>
</evidence>
<comment type="caution">
    <text evidence="2">The sequence shown here is derived from an EMBL/GenBank/DDBJ whole genome shotgun (WGS) entry which is preliminary data.</text>
</comment>
<organism evidence="2 3">
    <name type="scientific">Colletotrichum higginsianum</name>
    <dbReference type="NCBI Taxonomy" id="80884"/>
    <lineage>
        <taxon>Eukaryota</taxon>
        <taxon>Fungi</taxon>
        <taxon>Dikarya</taxon>
        <taxon>Ascomycota</taxon>
        <taxon>Pezizomycotina</taxon>
        <taxon>Sordariomycetes</taxon>
        <taxon>Hypocreomycetidae</taxon>
        <taxon>Glomerellales</taxon>
        <taxon>Glomerellaceae</taxon>
        <taxon>Colletotrichum</taxon>
        <taxon>Colletotrichum destructivum species complex</taxon>
    </lineage>
</organism>
<evidence type="ECO:0000256" key="1">
    <source>
        <dbReference type="SAM" id="Phobius"/>
    </source>
</evidence>
<proteinExistence type="predicted"/>
<keyword evidence="1" id="KW-1133">Transmembrane helix</keyword>
<keyword evidence="1" id="KW-0472">Membrane</keyword>
<name>A0A4T0WIH3_9PEZI</name>
<dbReference type="Proteomes" id="UP000305883">
    <property type="component" value="Unassembled WGS sequence"/>
</dbReference>
<sequence length="114" mass="12612">MEIPQPVLKAVAVALSIGILVELVVLANISSWYRENRMGWKPDTGRPVANDDDDDDDDVVSFVSFAQPFRLPSGQRSDAPYVLPWDATPATSLVFKKAHANTSELLGRLKFLSR</sequence>
<evidence type="ECO:0000313" key="2">
    <source>
        <dbReference type="EMBL" id="TID06637.1"/>
    </source>
</evidence>
<reference evidence="2 3" key="1">
    <citation type="journal article" date="2019" name="Genome Biol. Evol.">
        <title>Genomic Plasticity Mediated by Transposable Elements in the Plant Pathogenic Fungus Colletotrichum higginsianum.</title>
        <authorList>
            <person name="Tsushima A."/>
            <person name="Gan P."/>
            <person name="Kumakura N."/>
            <person name="Narusaka M."/>
            <person name="Takano Y."/>
            <person name="Narusaka Y."/>
            <person name="Shirasu K."/>
        </authorList>
    </citation>
    <scope>NUCLEOTIDE SEQUENCE [LARGE SCALE GENOMIC DNA]</scope>
    <source>
        <strain evidence="2 3">MAFF305635-RFP</strain>
    </source>
</reference>
<dbReference type="EMBL" id="MWPZ01000001">
    <property type="protein sequence ID" value="TID06637.1"/>
    <property type="molecule type" value="Genomic_DNA"/>
</dbReference>
<protein>
    <submittedName>
        <fullName evidence="2">Uncharacterized protein</fullName>
    </submittedName>
</protein>